<accession>A0A1I2H442</accession>
<evidence type="ECO:0000256" key="1">
    <source>
        <dbReference type="SAM" id="MobiDB-lite"/>
    </source>
</evidence>
<dbReference type="RefSeq" id="WP_217649589.1">
    <property type="nucleotide sequence ID" value="NZ_FOMT01000006.1"/>
</dbReference>
<protein>
    <submittedName>
        <fullName evidence="2">Flagellar protein FlaG</fullName>
    </submittedName>
</protein>
<dbReference type="Proteomes" id="UP000198855">
    <property type="component" value="Unassembled WGS sequence"/>
</dbReference>
<dbReference type="PANTHER" id="PTHR37166">
    <property type="entry name" value="PROTEIN FLAG"/>
    <property type="match status" value="1"/>
</dbReference>
<sequence>MSSNLSISGSNFPSERISASEAPKSIPSKEAYAETSVQMEAAVQGTRTYTSFEDVKLAEMQGEKISVGEQQLFKNIEQAVKAMRGRPTELQFDVHKQTHLVAVKVKDKETGEVLREIPPEKSLDFIAKLWEMAGLIVDEKR</sequence>
<organism evidence="2 3">
    <name type="scientific">Paenibacillus catalpae</name>
    <dbReference type="NCBI Taxonomy" id="1045775"/>
    <lineage>
        <taxon>Bacteria</taxon>
        <taxon>Bacillati</taxon>
        <taxon>Bacillota</taxon>
        <taxon>Bacilli</taxon>
        <taxon>Bacillales</taxon>
        <taxon>Paenibacillaceae</taxon>
        <taxon>Paenibacillus</taxon>
    </lineage>
</organism>
<keyword evidence="2" id="KW-0966">Cell projection</keyword>
<dbReference type="Pfam" id="PF03646">
    <property type="entry name" value="FlaG"/>
    <property type="match status" value="1"/>
</dbReference>
<reference evidence="3" key="1">
    <citation type="submission" date="2016-10" db="EMBL/GenBank/DDBJ databases">
        <authorList>
            <person name="Varghese N."/>
            <person name="Submissions S."/>
        </authorList>
    </citation>
    <scope>NUCLEOTIDE SEQUENCE [LARGE SCALE GENOMIC DNA]</scope>
    <source>
        <strain evidence="3">CGMCC 1.10784</strain>
    </source>
</reference>
<dbReference type="InterPro" id="IPR005186">
    <property type="entry name" value="FlaG"/>
</dbReference>
<keyword evidence="3" id="KW-1185">Reference proteome</keyword>
<feature type="compositionally biased region" description="Polar residues" evidence="1">
    <location>
        <begin position="1"/>
        <end position="13"/>
    </location>
</feature>
<dbReference type="EMBL" id="FOMT01000006">
    <property type="protein sequence ID" value="SFF25004.1"/>
    <property type="molecule type" value="Genomic_DNA"/>
</dbReference>
<feature type="region of interest" description="Disordered" evidence="1">
    <location>
        <begin position="1"/>
        <end position="31"/>
    </location>
</feature>
<dbReference type="STRING" id="1045775.SAMN05216378_5687"/>
<dbReference type="InterPro" id="IPR035924">
    <property type="entry name" value="FlaG-like_sf"/>
</dbReference>
<keyword evidence="2" id="KW-0969">Cilium</keyword>
<dbReference type="PANTHER" id="PTHR37166:SF1">
    <property type="entry name" value="PROTEIN FLAG"/>
    <property type="match status" value="1"/>
</dbReference>
<dbReference type="Gene3D" id="3.30.160.170">
    <property type="entry name" value="FlaG-like"/>
    <property type="match status" value="1"/>
</dbReference>
<dbReference type="SUPFAM" id="SSF160214">
    <property type="entry name" value="FlaG-like"/>
    <property type="match status" value="1"/>
</dbReference>
<evidence type="ECO:0000313" key="2">
    <source>
        <dbReference type="EMBL" id="SFF25004.1"/>
    </source>
</evidence>
<dbReference type="AlphaFoldDB" id="A0A1I2H442"/>
<name>A0A1I2H442_9BACL</name>
<gene>
    <name evidence="2" type="ORF">SAMN05216378_5687</name>
</gene>
<proteinExistence type="predicted"/>
<keyword evidence="2" id="KW-0282">Flagellum</keyword>
<evidence type="ECO:0000313" key="3">
    <source>
        <dbReference type="Proteomes" id="UP000198855"/>
    </source>
</evidence>